<dbReference type="EMBL" id="JAJJMB010011095">
    <property type="protein sequence ID" value="KAI3904617.1"/>
    <property type="molecule type" value="Genomic_DNA"/>
</dbReference>
<comment type="caution">
    <text evidence="8">The sequence shown here is derived from an EMBL/GenBank/DDBJ whole genome shotgun (WGS) entry which is preliminary data.</text>
</comment>
<feature type="domain" description="KNTC1 first ARM-repeats" evidence="7">
    <location>
        <begin position="441"/>
        <end position="658"/>
    </location>
</feature>
<feature type="domain" description="Neuroblastoma-amplified sequence N-terminal" evidence="6">
    <location>
        <begin position="75"/>
        <end position="249"/>
    </location>
</feature>
<comment type="subcellular location">
    <subcellularLocation>
        <location evidence="1">Endoplasmic reticulum</location>
    </subcellularLocation>
</comment>
<dbReference type="InterPro" id="IPR055403">
    <property type="entry name" value="ARM_KNTC1_1st"/>
</dbReference>
<dbReference type="GO" id="GO:0070939">
    <property type="term" value="C:Dsl1/NZR complex"/>
    <property type="evidence" value="ECO:0007669"/>
    <property type="project" value="TreeGrafter"/>
</dbReference>
<evidence type="ECO:0000313" key="8">
    <source>
        <dbReference type="EMBL" id="KAI3904617.1"/>
    </source>
</evidence>
<dbReference type="GO" id="GO:0006890">
    <property type="term" value="P:retrograde vesicle-mediated transport, Golgi to endoplasmic reticulum"/>
    <property type="evidence" value="ECO:0007669"/>
    <property type="project" value="InterPro"/>
</dbReference>
<evidence type="ECO:0000259" key="7">
    <source>
        <dbReference type="Pfam" id="PF24520"/>
    </source>
</evidence>
<proteinExistence type="predicted"/>
<gene>
    <name evidence="8" type="ORF">MKW98_014797</name>
</gene>
<evidence type="ECO:0000256" key="2">
    <source>
        <dbReference type="ARBA" id="ARBA00022448"/>
    </source>
</evidence>
<evidence type="ECO:0000256" key="1">
    <source>
        <dbReference type="ARBA" id="ARBA00004240"/>
    </source>
</evidence>
<dbReference type="GO" id="GO:0015031">
    <property type="term" value="P:protein transport"/>
    <property type="evidence" value="ECO:0007669"/>
    <property type="project" value="UniProtKB-KW"/>
</dbReference>
<keyword evidence="2" id="KW-0813">Transport</keyword>
<dbReference type="Pfam" id="PF15492">
    <property type="entry name" value="Nbas_N"/>
    <property type="match status" value="1"/>
</dbReference>
<dbReference type="SUPFAM" id="SSF101908">
    <property type="entry name" value="Putative isomerase YbhE"/>
    <property type="match status" value="1"/>
</dbReference>
<keyword evidence="4" id="KW-0653">Protein transport</keyword>
<dbReference type="GO" id="GO:0000149">
    <property type="term" value="F:SNARE binding"/>
    <property type="evidence" value="ECO:0007669"/>
    <property type="project" value="TreeGrafter"/>
</dbReference>
<dbReference type="Proteomes" id="UP001202328">
    <property type="component" value="Unassembled WGS sequence"/>
</dbReference>
<dbReference type="InterPro" id="IPR013244">
    <property type="entry name" value="Sec39_domain"/>
</dbReference>
<dbReference type="Pfam" id="PF08314">
    <property type="entry name" value="Sec39"/>
    <property type="match status" value="1"/>
</dbReference>
<dbReference type="Pfam" id="PF24520">
    <property type="entry name" value="ARM_KNTC1_1st"/>
    <property type="match status" value="1"/>
</dbReference>
<evidence type="ECO:0000313" key="9">
    <source>
        <dbReference type="Proteomes" id="UP001202328"/>
    </source>
</evidence>
<evidence type="ECO:0008006" key="10">
    <source>
        <dbReference type="Google" id="ProtNLM"/>
    </source>
</evidence>
<evidence type="ECO:0000256" key="4">
    <source>
        <dbReference type="ARBA" id="ARBA00022927"/>
    </source>
</evidence>
<accession>A0AAD4SHL6</accession>
<sequence>MGEKIQEVLYETRHHAKGSFSSNYPPLQQDDSAKGGLLSLLSVQGVKRLKEKWDELKNPRRQKKWMSLFVSFGGEYVAVASGNKITILRKDDDYKEPCGIFIGHNKLATFTYGAWSDIHDVLGVIDETDTFHLIKSNGEELSRVTKKQLKVSMAIRGLIVQGDLDGQQSCFFSVLTSDGLLHSVDVRQDPSESLTSLRTSNLKTQFSHGISCLDYHPDSQLLVVVGCPDDVNSRDISGMYCISLWRITGSSNPGLVFCSPQFEGLFSTVNGCMYPLTNPKVVISPQSNYIAALDITGKLDVFNLVEEQYAISVITFDGSRDCLNNIADFTWWSDSILILAKLTGVVTMLDILSGAKLLDSEPIFSMPVLGRVLQCQGCVFVLESLSCEERASHVERETLEMENKRKGKGTQDRLNQLDIGKLSWNLISFSERSVSAMYSSLISNQQYQVAMEFANRHGLDKDEILKSQWLLSDRGTNEINRYLSNIKDKEFVLSECLEKVGPTEDSAKALIFNGLRITDNYKFLESEENESSKIWDFRMGRLHLLQYRDRLETFVGINMGRFSMEEYNKFRTTPLSEVAVTLAESGKIGALNLLFKRHPYSLAPFVLEILAAIPETIPVKTYGQLLPGRSPPATINLRDEDWVECEKMVNFISDLCTNLGNIITIKTEPILKKNPGYFWPSVDELSSWYKTRARDIDTSSGQLDNSVFLVEFACNKGIVELQLYHREILCLCQLIYSDETDMEDSFTMSLVSWEELSDYEKFKMMIDRVKEDRVYKRLSDKAIPFMRSRAPPLEARQTESFLVRWLKEIAADNKLDICATVIENGCGDFGTGSIFIDEVEAVECALQCIYLCSLTDRWNTMASILSKLPKLKDTSISVSGLEKRVLAAEGHVDAGRLLAYHQVPKPIKYLLESQSDEKGVKQILRLILSKFGRRQPGRSDNDWANIWRDMQCFQEKAFPFLDLEYMLMEFCRGLLKAGKFSLARNYLKGTSTVCLTTEKAENLVIQAAREYFFSASSLACAEIWKAKECLNIFPNSRNVKAEADVVDALTVKLPNLGVTVLPVEFRQIKNPMEIINKVITTQIGAYLNVDELIEIANLLGLHSQEDIAAVQEAVAREAAVAGDLQLAFDLCLILAKKGHGSVWDLCAAIARGPFLDNMDSSSRKQLLGLSLCHCDEESISELLHAWKDLDMQNQCETLAKLSGTTPPNVSVQGSLLSHPVHSNQDIANINDCSAEAENYDDQEINLREIKNLLSTIAKDLSVEDGNRWESLLENGKVLSFAALQLPWMIELSRKEEYGKKTASEPKPAVRRRYTTVRTQCILTILSWLARNDIAPTDDFMASLAKSIMQSPVTEEEDLLGCSILLNLVDAFLGVEIIEGQLKSREAYQEICNIMNMGMAYGSLNNSGAHHANPAKRRELLLCTFQEKHLPLSPDTTDGKVQSTFWREWKSKLEEQKLFTDQSKNLEKIVPGVDTARFLSGDNKYIENVVSSLIDGVKVEKKTGLKEVLKLAGTYGLNCSEVLLGYLCSALVSEVWSNSEIISEISDQKTEILSCAAALIGTISSNVYPAINGCNKERLSYIFSLLSECYSHLIDTEERLVDLQSESDPTNILYMQLAEFYKTLDQECGRISFIKSLNFKNIAVLGDLNDSYFNEEVYSNIDENTVEALAEMVGNLVGVFPDSELKGLISRKSVYRHYVLTLLTSFMTDFRANIDFSSPENFHGFLSELEQNYSCVRNYVRAMSQEDVFDITQQYYMSSLPVDFSSESLPGGDSEWLDCLISLLKFWISLANDVHDSISYDNVEGKVVKVNAETLSQCLKVFIELLMEDKIFVDQGWNSISNYARHGLGGFPGVALGLCKSMVVSGCGFESISLVFTEAKGLYLTNSGLELEGRRSVDGALDLPHLYGNILDSMLLNLESESWDRQNLHHLLSTLSRLEGDLEALKLVRYAVWKKLGTFSDNMQLQSHLRVYALEVLQSITGRNLRGLPADLLSNIEPWEGWDESCCSIIGHQASDQTASNQPDSANRFTSNLVALKSTRLAAKISPSVEILPDDLLTLESAVTCFMSLSEVAKSETHFEALQHILEEWEGLFARERVVEEVLEEKNPGEESEVGKGIWSGDEWDEGWESFQEEQPVLRKDENEEAPPVHPLHSCWMVVMKKFLSLNQFADILKVIDQSLSKSNVILLDEGDAQSLAQLLLGIDCVVALKLVLLLPYQAIHLQCLDELDVRLTQGSLSKTGGDFELFSLFLSSGTISTIASNPKYRATFSYVCYSAGRFSHLCQATQLSELKSRERQRSKSEENDSTVFRTVLFPCFVSELVKSKQPVLAGFLVNQFMHTTTIISVINIVDASLRKYLEGHMQMLDGSEHDVRDTGICRYLGNTILGLRSNMASLIQSALSSL</sequence>
<dbReference type="InterPro" id="IPR029145">
    <property type="entry name" value="NBAS_N"/>
</dbReference>
<dbReference type="PANTHER" id="PTHR15922">
    <property type="entry name" value="NEUROBLASTOMA-AMPLIFIED SEQUENCE"/>
    <property type="match status" value="1"/>
</dbReference>
<evidence type="ECO:0000259" key="6">
    <source>
        <dbReference type="Pfam" id="PF15492"/>
    </source>
</evidence>
<feature type="domain" description="Sec39" evidence="5">
    <location>
        <begin position="912"/>
        <end position="1102"/>
    </location>
</feature>
<organism evidence="8 9">
    <name type="scientific">Papaver atlanticum</name>
    <dbReference type="NCBI Taxonomy" id="357466"/>
    <lineage>
        <taxon>Eukaryota</taxon>
        <taxon>Viridiplantae</taxon>
        <taxon>Streptophyta</taxon>
        <taxon>Embryophyta</taxon>
        <taxon>Tracheophyta</taxon>
        <taxon>Spermatophyta</taxon>
        <taxon>Magnoliopsida</taxon>
        <taxon>Ranunculales</taxon>
        <taxon>Papaveraceae</taxon>
        <taxon>Papaveroideae</taxon>
        <taxon>Papaver</taxon>
    </lineage>
</organism>
<name>A0AAD4SHL6_9MAGN</name>
<reference evidence="8" key="1">
    <citation type="submission" date="2022-04" db="EMBL/GenBank/DDBJ databases">
        <title>A functionally conserved STORR gene fusion in Papaver species that diverged 16.8 million years ago.</title>
        <authorList>
            <person name="Catania T."/>
        </authorList>
    </citation>
    <scope>NUCLEOTIDE SEQUENCE</scope>
    <source>
        <strain evidence="8">S-188037</strain>
    </source>
</reference>
<protein>
    <recommendedName>
        <fullName evidence="10">MAG2-interacting protein 2</fullName>
    </recommendedName>
</protein>
<dbReference type="PANTHER" id="PTHR15922:SF2">
    <property type="entry name" value="NBAS SUBUNIT OF NRZ TETHERING COMPLEX"/>
    <property type="match status" value="1"/>
</dbReference>
<keyword evidence="3" id="KW-0256">Endoplasmic reticulum</keyword>
<evidence type="ECO:0000256" key="3">
    <source>
        <dbReference type="ARBA" id="ARBA00022824"/>
    </source>
</evidence>
<keyword evidence="9" id="KW-1185">Reference proteome</keyword>
<evidence type="ECO:0000259" key="5">
    <source>
        <dbReference type="Pfam" id="PF08314"/>
    </source>
</evidence>